<organism evidence="2 3">
    <name type="scientific">Adineta steineri</name>
    <dbReference type="NCBI Taxonomy" id="433720"/>
    <lineage>
        <taxon>Eukaryota</taxon>
        <taxon>Metazoa</taxon>
        <taxon>Spiralia</taxon>
        <taxon>Gnathifera</taxon>
        <taxon>Rotifera</taxon>
        <taxon>Eurotatoria</taxon>
        <taxon>Bdelloidea</taxon>
        <taxon>Adinetida</taxon>
        <taxon>Adinetidae</taxon>
        <taxon>Adineta</taxon>
    </lineage>
</organism>
<feature type="signal peptide" evidence="1">
    <location>
        <begin position="1"/>
        <end position="19"/>
    </location>
</feature>
<dbReference type="AlphaFoldDB" id="A0A814QXV7"/>
<name>A0A814QXV7_9BILA</name>
<proteinExistence type="predicted"/>
<comment type="caution">
    <text evidence="2">The sequence shown here is derived from an EMBL/GenBank/DDBJ whole genome shotgun (WGS) entry which is preliminary data.</text>
</comment>
<evidence type="ECO:0000256" key="1">
    <source>
        <dbReference type="SAM" id="SignalP"/>
    </source>
</evidence>
<dbReference type="EMBL" id="CAJNOG010000261">
    <property type="protein sequence ID" value="CAF1125985.1"/>
    <property type="molecule type" value="Genomic_DNA"/>
</dbReference>
<evidence type="ECO:0000313" key="2">
    <source>
        <dbReference type="EMBL" id="CAF1125985.1"/>
    </source>
</evidence>
<sequence>MYKTTIMFAIACLLGLTSAATTSINKQNCSTTPINTQDCSTTSQCYPQYHGLYYLNIVENDSAYVLLALRPDGSFTWTSNDQTGPEQLQSSDAFMQPYSTLFGQWICDMKEDGMIETKDFGFMYPTDTVPDNMYTISNMMRLNMTDPKEILGTFRFRAYDLESSYLGEAIRVQGDEYVELSLDQIGEPLTYSIKGYRLTQFC</sequence>
<evidence type="ECO:0000313" key="3">
    <source>
        <dbReference type="Proteomes" id="UP000663845"/>
    </source>
</evidence>
<gene>
    <name evidence="2" type="ORF">JYZ213_LOCUS22749</name>
</gene>
<feature type="chain" id="PRO_5032971189" evidence="1">
    <location>
        <begin position="20"/>
        <end position="202"/>
    </location>
</feature>
<dbReference type="Proteomes" id="UP000663845">
    <property type="component" value="Unassembled WGS sequence"/>
</dbReference>
<keyword evidence="1" id="KW-0732">Signal</keyword>
<accession>A0A814QXV7</accession>
<reference evidence="2" key="1">
    <citation type="submission" date="2021-02" db="EMBL/GenBank/DDBJ databases">
        <authorList>
            <person name="Nowell W R."/>
        </authorList>
    </citation>
    <scope>NUCLEOTIDE SEQUENCE</scope>
</reference>
<protein>
    <submittedName>
        <fullName evidence="2">Uncharacterized protein</fullName>
    </submittedName>
</protein>